<feature type="transmembrane region" description="Helical" evidence="12">
    <location>
        <begin position="346"/>
        <end position="369"/>
    </location>
</feature>
<evidence type="ECO:0000256" key="5">
    <source>
        <dbReference type="ARBA" id="ARBA00022617"/>
    </source>
</evidence>
<dbReference type="Pfam" id="PF01654">
    <property type="entry name" value="Cyt_bd_oxida_I"/>
    <property type="match status" value="1"/>
</dbReference>
<keyword evidence="8 12" id="KW-0249">Electron transport</keyword>
<evidence type="ECO:0000256" key="3">
    <source>
        <dbReference type="ARBA" id="ARBA00022448"/>
    </source>
</evidence>
<proteinExistence type="inferred from homology"/>
<keyword evidence="6 12" id="KW-0812">Transmembrane</keyword>
<evidence type="ECO:0000256" key="6">
    <source>
        <dbReference type="ARBA" id="ARBA00022692"/>
    </source>
</evidence>
<evidence type="ECO:0000256" key="10">
    <source>
        <dbReference type="ARBA" id="ARBA00023004"/>
    </source>
</evidence>
<keyword evidence="3 12" id="KW-0813">Transport</keyword>
<comment type="subcellular location">
    <subcellularLocation>
        <location evidence="1">Cell membrane</location>
        <topology evidence="1">Multi-pass membrane protein</topology>
    </subcellularLocation>
</comment>
<sequence>MLSLGVSLLSLARFQFAMTTVFHFFFVPFSIGLGFIVAIMETIYAVKKDEIYKKMAQFWGKIFLLSFAVGIVTGIIQEFQFGMNWSNYSRFMGDIFGAPLAIEALLAFFLESTFIGVWMFTWDRFKPGIHALFIWLTSIGTMLSAIWILAANSFMQHPTGFIINPQTHRAEMSSFAEVVSNPQLWKVFPHLILGAFCTGAFVVVGMSAWGLWRKQKDGVFFKKSMRFGLWIGLIAAIGVVAAGDLQTQEIVKDQPMKFAATEGEYKDTGSPASWKIVATFDTKNHKTTHEISAPYMLSLLTYHKTTGSVKGMNTLNKELKQKFDHNKSKSIRNIKNYYIPVNTLFWSFRFMAGFGFLMILVSILGLIWTRPSKNTITDKRWFLLVLGLMIWVPFLANTSGWLITELGRYPWIVYGLYTIADAVSPSTTVGQLIFSNIVYFLLFSILGGVMIYYARQTLHKGLDGIAGPSATDNVAINSDPFSKEAFN</sequence>
<dbReference type="GO" id="GO:0019646">
    <property type="term" value="P:aerobic electron transport chain"/>
    <property type="evidence" value="ECO:0007669"/>
    <property type="project" value="InterPro"/>
</dbReference>
<dbReference type="PIRSF" id="PIRSF006446">
    <property type="entry name" value="Cyt_quinol_oxidase_1"/>
    <property type="match status" value="1"/>
</dbReference>
<evidence type="ECO:0000256" key="1">
    <source>
        <dbReference type="ARBA" id="ARBA00004651"/>
    </source>
</evidence>
<feature type="transmembrane region" description="Helical" evidence="12">
    <location>
        <begin position="58"/>
        <end position="76"/>
    </location>
</feature>
<evidence type="ECO:0000256" key="9">
    <source>
        <dbReference type="ARBA" id="ARBA00022989"/>
    </source>
</evidence>
<dbReference type="PANTHER" id="PTHR30365:SF15">
    <property type="entry name" value="CYTOCHROME BD UBIQUINOL OXIDASE SUBUNIT 1"/>
    <property type="match status" value="1"/>
</dbReference>
<organism evidence="13 14">
    <name type="scientific">Bombilactobacillus bombi</name>
    <dbReference type="NCBI Taxonomy" id="1303590"/>
    <lineage>
        <taxon>Bacteria</taxon>
        <taxon>Bacillati</taxon>
        <taxon>Bacillota</taxon>
        <taxon>Bacilli</taxon>
        <taxon>Lactobacillales</taxon>
        <taxon>Lactobacillaceae</taxon>
        <taxon>Bombilactobacillus</taxon>
    </lineage>
</organism>
<comment type="caution">
    <text evidence="13">The sequence shown here is derived from an EMBL/GenBank/DDBJ whole genome shotgun (WGS) entry which is preliminary data.</text>
</comment>
<protein>
    <submittedName>
        <fullName evidence="13">Cytochrome ubiquinol oxidase subunit I</fullName>
    </submittedName>
</protein>
<keyword evidence="9 12" id="KW-1133">Transmembrane helix</keyword>
<dbReference type="AlphaFoldDB" id="A0A3R6W819"/>
<feature type="transmembrane region" description="Helical" evidence="12">
    <location>
        <begin position="224"/>
        <end position="243"/>
    </location>
</feature>
<feature type="transmembrane region" description="Helical" evidence="12">
    <location>
        <begin position="96"/>
        <end position="120"/>
    </location>
</feature>
<dbReference type="GO" id="GO:0009055">
    <property type="term" value="F:electron transfer activity"/>
    <property type="evidence" value="ECO:0007669"/>
    <property type="project" value="UniProtKB-UniRule"/>
</dbReference>
<comment type="similarity">
    <text evidence="2 12">Belongs to the cytochrome ubiquinol oxidase subunit 1 family.</text>
</comment>
<dbReference type="EMBL" id="QOCS01000004">
    <property type="protein sequence ID" value="RHW48501.1"/>
    <property type="molecule type" value="Genomic_DNA"/>
</dbReference>
<evidence type="ECO:0000256" key="2">
    <source>
        <dbReference type="ARBA" id="ARBA00009819"/>
    </source>
</evidence>
<feature type="transmembrane region" description="Helical" evidence="12">
    <location>
        <begin position="381"/>
        <end position="403"/>
    </location>
</feature>
<evidence type="ECO:0000256" key="12">
    <source>
        <dbReference type="PIRNR" id="PIRNR006446"/>
    </source>
</evidence>
<keyword evidence="5 12" id="KW-0349">Heme</keyword>
<dbReference type="RefSeq" id="WP_118910009.1">
    <property type="nucleotide sequence ID" value="NZ_QOCS01000004.1"/>
</dbReference>
<evidence type="ECO:0000256" key="4">
    <source>
        <dbReference type="ARBA" id="ARBA00022475"/>
    </source>
</evidence>
<evidence type="ECO:0000256" key="8">
    <source>
        <dbReference type="ARBA" id="ARBA00022982"/>
    </source>
</evidence>
<dbReference type="PANTHER" id="PTHR30365">
    <property type="entry name" value="CYTOCHROME D UBIQUINOL OXIDASE"/>
    <property type="match status" value="1"/>
</dbReference>
<dbReference type="GO" id="GO:0070069">
    <property type="term" value="C:cytochrome complex"/>
    <property type="evidence" value="ECO:0007669"/>
    <property type="project" value="UniProtKB-UniRule"/>
</dbReference>
<gene>
    <name evidence="13" type="ORF">DS832_01145</name>
</gene>
<reference evidence="13 14" key="1">
    <citation type="submission" date="2018-07" db="EMBL/GenBank/DDBJ databases">
        <title>Genome sequences of six Lactobacillus spp. isolated from bumble bee guts.</title>
        <authorList>
            <person name="Motta E.V.S."/>
            <person name="Moran N.A."/>
        </authorList>
    </citation>
    <scope>NUCLEOTIDE SEQUENCE [LARGE SCALE GENOMIC DNA]</scope>
    <source>
        <strain evidence="13 14">LV-8.1</strain>
    </source>
</reference>
<keyword evidence="4 12" id="KW-1003">Cell membrane</keyword>
<feature type="transmembrane region" description="Helical" evidence="12">
    <location>
        <begin position="132"/>
        <end position="150"/>
    </location>
</feature>
<feature type="transmembrane region" description="Helical" evidence="12">
    <location>
        <begin position="433"/>
        <end position="454"/>
    </location>
</feature>
<dbReference type="InterPro" id="IPR002585">
    <property type="entry name" value="Cyt-d_ubiquinol_oxidase_su_1"/>
</dbReference>
<feature type="transmembrane region" description="Helical" evidence="12">
    <location>
        <begin position="191"/>
        <end position="212"/>
    </location>
</feature>
<accession>A0A3R6W819</accession>
<evidence type="ECO:0000256" key="11">
    <source>
        <dbReference type="ARBA" id="ARBA00023136"/>
    </source>
</evidence>
<dbReference type="GO" id="GO:0016682">
    <property type="term" value="F:oxidoreductase activity, acting on diphenols and related substances as donors, oxygen as acceptor"/>
    <property type="evidence" value="ECO:0007669"/>
    <property type="project" value="TreeGrafter"/>
</dbReference>
<evidence type="ECO:0000256" key="7">
    <source>
        <dbReference type="ARBA" id="ARBA00022723"/>
    </source>
</evidence>
<keyword evidence="11 12" id="KW-0472">Membrane</keyword>
<dbReference type="GO" id="GO:0020037">
    <property type="term" value="F:heme binding"/>
    <property type="evidence" value="ECO:0007669"/>
    <property type="project" value="TreeGrafter"/>
</dbReference>
<dbReference type="Proteomes" id="UP000284822">
    <property type="component" value="Unassembled WGS sequence"/>
</dbReference>
<dbReference type="GO" id="GO:0046872">
    <property type="term" value="F:metal ion binding"/>
    <property type="evidence" value="ECO:0007669"/>
    <property type="project" value="UniProtKB-UniRule"/>
</dbReference>
<name>A0A3R6W819_9LACO</name>
<evidence type="ECO:0000313" key="14">
    <source>
        <dbReference type="Proteomes" id="UP000284822"/>
    </source>
</evidence>
<dbReference type="GO" id="GO:0005886">
    <property type="term" value="C:plasma membrane"/>
    <property type="evidence" value="ECO:0007669"/>
    <property type="project" value="UniProtKB-SubCell"/>
</dbReference>
<keyword evidence="10 12" id="KW-0408">Iron</keyword>
<keyword evidence="7 12" id="KW-0479">Metal-binding</keyword>
<evidence type="ECO:0000313" key="13">
    <source>
        <dbReference type="EMBL" id="RHW48501.1"/>
    </source>
</evidence>